<dbReference type="PRINTS" id="PR00081">
    <property type="entry name" value="GDHRDH"/>
</dbReference>
<dbReference type="PANTHER" id="PTHR42760">
    <property type="entry name" value="SHORT-CHAIN DEHYDROGENASES/REDUCTASES FAMILY MEMBER"/>
    <property type="match status" value="1"/>
</dbReference>
<evidence type="ECO:0000256" key="2">
    <source>
        <dbReference type="ARBA" id="ARBA00023002"/>
    </source>
</evidence>
<reference evidence="3 4" key="1">
    <citation type="journal article" date="2018" name="Int. J. Syst. Bacteriol.">
        <title>Oceaniradius stylonemae gen. nov., sp. nov., isolated from a red alga, Stylonema cornu-cervi.</title>
        <authorList>
            <person name="Jeong S."/>
        </authorList>
    </citation>
    <scope>NUCLEOTIDE SEQUENCE [LARGE SCALE GENOMIC DNA]</scope>
    <source>
        <strain evidence="3 4">StC1</strain>
    </source>
</reference>
<accession>A0A3A8A6Z0</accession>
<dbReference type="PANTHER" id="PTHR42760:SF115">
    <property type="entry name" value="3-OXOACYL-[ACYL-CARRIER-PROTEIN] REDUCTASE FABG"/>
    <property type="match status" value="1"/>
</dbReference>
<dbReference type="FunFam" id="3.40.50.720:FF:000084">
    <property type="entry name" value="Short-chain dehydrogenase reductase"/>
    <property type="match status" value="1"/>
</dbReference>
<dbReference type="Gene3D" id="3.40.50.720">
    <property type="entry name" value="NAD(P)-binding Rossmann-like Domain"/>
    <property type="match status" value="1"/>
</dbReference>
<dbReference type="GO" id="GO:0016616">
    <property type="term" value="F:oxidoreductase activity, acting on the CH-OH group of donors, NAD or NADP as acceptor"/>
    <property type="evidence" value="ECO:0007669"/>
    <property type="project" value="TreeGrafter"/>
</dbReference>
<keyword evidence="4" id="KW-1185">Reference proteome</keyword>
<dbReference type="InterPro" id="IPR020904">
    <property type="entry name" value="Sc_DH/Rdtase_CS"/>
</dbReference>
<dbReference type="EMBL" id="QFWV02000008">
    <property type="protein sequence ID" value="RKF06087.1"/>
    <property type="molecule type" value="Genomic_DNA"/>
</dbReference>
<evidence type="ECO:0000313" key="4">
    <source>
        <dbReference type="Proteomes" id="UP000246132"/>
    </source>
</evidence>
<comment type="caution">
    <text evidence="3">The sequence shown here is derived from an EMBL/GenBank/DDBJ whole genome shotgun (WGS) entry which is preliminary data.</text>
</comment>
<evidence type="ECO:0000256" key="1">
    <source>
        <dbReference type="ARBA" id="ARBA00006484"/>
    </source>
</evidence>
<keyword evidence="2" id="KW-0560">Oxidoreductase</keyword>
<dbReference type="SUPFAM" id="SSF51735">
    <property type="entry name" value="NAD(P)-binding Rossmann-fold domains"/>
    <property type="match status" value="1"/>
</dbReference>
<dbReference type="AlphaFoldDB" id="A0A3A8A6Z0"/>
<dbReference type="PROSITE" id="PS00061">
    <property type="entry name" value="ADH_SHORT"/>
    <property type="match status" value="1"/>
</dbReference>
<organism evidence="3 4">
    <name type="scientific">Oceaniradius stylonematis</name>
    <dbReference type="NCBI Taxonomy" id="2184161"/>
    <lineage>
        <taxon>Bacteria</taxon>
        <taxon>Pseudomonadati</taxon>
        <taxon>Pseudomonadota</taxon>
        <taxon>Alphaproteobacteria</taxon>
        <taxon>Hyphomicrobiales</taxon>
        <taxon>Ahrensiaceae</taxon>
        <taxon>Oceaniradius</taxon>
    </lineage>
</organism>
<proteinExistence type="inferred from homology"/>
<name>A0A3A8A6Z0_9HYPH</name>
<comment type="similarity">
    <text evidence="1">Belongs to the short-chain dehydrogenases/reductases (SDR) family.</text>
</comment>
<gene>
    <name evidence="3" type="ORF">DEM25_016250</name>
</gene>
<dbReference type="RefSeq" id="WP_109768833.1">
    <property type="nucleotide sequence ID" value="NZ_CP159474.1"/>
</dbReference>
<evidence type="ECO:0000313" key="3">
    <source>
        <dbReference type="EMBL" id="RKF06087.1"/>
    </source>
</evidence>
<dbReference type="OrthoDB" id="9806974at2"/>
<protein>
    <submittedName>
        <fullName evidence="3">SDR family oxidoreductase</fullName>
    </submittedName>
</protein>
<dbReference type="InterPro" id="IPR002347">
    <property type="entry name" value="SDR_fam"/>
</dbReference>
<dbReference type="Proteomes" id="UP000246132">
    <property type="component" value="Unassembled WGS sequence"/>
</dbReference>
<dbReference type="Pfam" id="PF13561">
    <property type="entry name" value="adh_short_C2"/>
    <property type="match status" value="1"/>
</dbReference>
<dbReference type="InterPro" id="IPR036291">
    <property type="entry name" value="NAD(P)-bd_dom_sf"/>
</dbReference>
<sequence>MSLAITGGAGAIGSEIARHMAQEHKVFVLDIDKHRGGELEAELGSRCKFIACDVRSEHELAQARDTIANEDEALSGLVIAAGVNKTVSATSLETSEWNRVMDTNLTGAFLSMQAFFPLLSKCSGSIVAIASKSGSISNKTAPHCHYNASKAGLIHLCRSVAAEWAELGVRVNCVSPGYILTPMTEGRDKEHEIWKKDIPMGRLGSTSDVVGAVEFLLNDSSSFVTGHDLLIDGGYTIW</sequence>